<dbReference type="Proteomes" id="UP000821656">
    <property type="component" value="Unassembled WGS sequence"/>
</dbReference>
<keyword evidence="2" id="KW-0830">Ubiquinone</keyword>
<evidence type="ECO:0000313" key="3">
    <source>
        <dbReference type="Proteomes" id="UP000821656"/>
    </source>
</evidence>
<evidence type="ECO:0000259" key="1">
    <source>
        <dbReference type="Pfam" id="PF13847"/>
    </source>
</evidence>
<accession>A0A9Q5GF53</accession>
<dbReference type="AlphaFoldDB" id="A0A9Q5GF53"/>
<dbReference type="InterPro" id="IPR025714">
    <property type="entry name" value="Methyltranfer_dom"/>
</dbReference>
<comment type="caution">
    <text evidence="2">The sequence shown here is derived from an EMBL/GenBank/DDBJ whole genome shotgun (WGS) entry which is preliminary data.</text>
</comment>
<dbReference type="EMBL" id="JABSXK010000001">
    <property type="protein sequence ID" value="NRV12372.1"/>
    <property type="molecule type" value="Genomic_DNA"/>
</dbReference>
<gene>
    <name evidence="2" type="ORF">DFH45_005335</name>
</gene>
<dbReference type="RefSeq" id="WP_173695963.1">
    <property type="nucleotide sequence ID" value="NZ_CP016090.1"/>
</dbReference>
<dbReference type="CDD" id="cd02440">
    <property type="entry name" value="AdoMet_MTases"/>
    <property type="match status" value="1"/>
</dbReference>
<dbReference type="SUPFAM" id="SSF53335">
    <property type="entry name" value="S-adenosyl-L-methionine-dependent methyltransferases"/>
    <property type="match status" value="1"/>
</dbReference>
<protein>
    <submittedName>
        <fullName evidence="2">Ubiquinone/menaquinone biosynthesis C-methylase UbiE</fullName>
    </submittedName>
</protein>
<proteinExistence type="predicted"/>
<dbReference type="InterPro" id="IPR029063">
    <property type="entry name" value="SAM-dependent_MTases_sf"/>
</dbReference>
<sequence>MVQELLLVILNLQAASKKSKAKKIIDSLEIKEGNYIMDIGSGGGYFSYKFSKSVGQFGKIYAIDVDQRNLNFIMKKAKKNRISNIETCMVAEDELHIQSGKVDIVFLRDVFHDIRNKLYYFKSMANILNKDGKVAIIDFINDGISRESITGHCSDEGEIISIMEKCGYMHYKQFHYLDKQSYNIFKLQSQ</sequence>
<organism evidence="2 3">
    <name type="scientific">Clostridium beijerinckii</name>
    <name type="common">Clostridium MP</name>
    <dbReference type="NCBI Taxonomy" id="1520"/>
    <lineage>
        <taxon>Bacteria</taxon>
        <taxon>Bacillati</taxon>
        <taxon>Bacillota</taxon>
        <taxon>Clostridia</taxon>
        <taxon>Eubacteriales</taxon>
        <taxon>Clostridiaceae</taxon>
        <taxon>Clostridium</taxon>
    </lineage>
</organism>
<evidence type="ECO:0000313" key="2">
    <source>
        <dbReference type="EMBL" id="NRV12372.1"/>
    </source>
</evidence>
<feature type="domain" description="Methyltransferase" evidence="1">
    <location>
        <begin position="31"/>
        <end position="140"/>
    </location>
</feature>
<dbReference type="Pfam" id="PF13847">
    <property type="entry name" value="Methyltransf_31"/>
    <property type="match status" value="1"/>
</dbReference>
<dbReference type="Gene3D" id="3.40.50.150">
    <property type="entry name" value="Vaccinia Virus protein VP39"/>
    <property type="match status" value="1"/>
</dbReference>
<reference evidence="2" key="1">
    <citation type="submission" date="2020-05" db="EMBL/GenBank/DDBJ databases">
        <title>Genomic insights into acetone-butanol-ethanol (ABE) fermentation by sequencing solventogenic clostridia strains.</title>
        <authorList>
            <person name="Brown S."/>
        </authorList>
    </citation>
    <scope>NUCLEOTIDE SEQUENCE</scope>
    <source>
        <strain evidence="2">DJ126</strain>
    </source>
</reference>
<name>A0A9Q5GF53_CLOBE</name>